<dbReference type="PANTHER" id="PTHR45835">
    <property type="entry name" value="YALI0A06105P"/>
    <property type="match status" value="1"/>
</dbReference>
<feature type="domain" description="Integrase catalytic" evidence="1">
    <location>
        <begin position="103"/>
        <end position="268"/>
    </location>
</feature>
<protein>
    <recommendedName>
        <fullName evidence="1">Integrase catalytic domain-containing protein</fullName>
    </recommendedName>
</protein>
<dbReference type="PANTHER" id="PTHR45835:SF99">
    <property type="entry name" value="CHROMO DOMAIN-CONTAINING PROTEIN-RELATED"/>
    <property type="match status" value="1"/>
</dbReference>
<dbReference type="Gene3D" id="1.10.340.70">
    <property type="match status" value="1"/>
</dbReference>
<evidence type="ECO:0000313" key="2">
    <source>
        <dbReference type="EMBL" id="WVZ57427.1"/>
    </source>
</evidence>
<accession>A0AAQ3SN86</accession>
<evidence type="ECO:0000259" key="1">
    <source>
        <dbReference type="PROSITE" id="PS50994"/>
    </source>
</evidence>
<dbReference type="InterPro" id="IPR001584">
    <property type="entry name" value="Integrase_cat-core"/>
</dbReference>
<dbReference type="InterPro" id="IPR036397">
    <property type="entry name" value="RNaseH_sf"/>
</dbReference>
<keyword evidence="3" id="KW-1185">Reference proteome</keyword>
<sequence length="409" mass="47779">NRKRQLNDEKIKEIKQKISAGKGKDFHEDADGIVWYKNRICVPEVKEIRELILREAHETAYSIHPGSDKMYQDLKKTFSVVRVCDICQRVKAEHQRPAGLLQPLKIPEWKWEEVGMDFITGLPRTQAGYDSIWVIVDRLTKVAHFIPVKTTYSGARLAELYISRIVCLHGVPKKIVSDRGTQFTSHFWQRLHESMDTKLNFSSAYHPQTDGQTERTNQILEDMLRACALRYGSSWDKSLPYAEFSYNNGYRGREKQVFGPDIIKEAEEQMQVVRENMRVARSRRKSYADHEEETYLLRFKVKGKLAPVYIGPFKILAKRGEVAYQLELPENLSAVHDVFHLPMEELSVREDLTYTEHPTRILETAERVTRNKVIKMCKVKWSHHTEEEATWERKDELKAQFPSLFANQP</sequence>
<dbReference type="SUPFAM" id="SSF53098">
    <property type="entry name" value="Ribonuclease H-like"/>
    <property type="match status" value="1"/>
</dbReference>
<feature type="non-terminal residue" evidence="2">
    <location>
        <position position="409"/>
    </location>
</feature>
<dbReference type="GO" id="GO:0003676">
    <property type="term" value="F:nucleic acid binding"/>
    <property type="evidence" value="ECO:0007669"/>
    <property type="project" value="InterPro"/>
</dbReference>
<dbReference type="Pfam" id="PF24626">
    <property type="entry name" value="SH3_Tf2-1"/>
    <property type="match status" value="1"/>
</dbReference>
<reference evidence="2 3" key="1">
    <citation type="submission" date="2024-02" db="EMBL/GenBank/DDBJ databases">
        <title>High-quality chromosome-scale genome assembly of Pensacola bahiagrass (Paspalum notatum Flugge var. saurae).</title>
        <authorList>
            <person name="Vega J.M."/>
            <person name="Podio M."/>
            <person name="Orjuela J."/>
            <person name="Siena L.A."/>
            <person name="Pessino S.C."/>
            <person name="Combes M.C."/>
            <person name="Mariac C."/>
            <person name="Albertini E."/>
            <person name="Pupilli F."/>
            <person name="Ortiz J.P.A."/>
            <person name="Leblanc O."/>
        </authorList>
    </citation>
    <scope>NUCLEOTIDE SEQUENCE [LARGE SCALE GENOMIC DNA]</scope>
    <source>
        <strain evidence="2">R1</strain>
        <tissue evidence="2">Leaf</tissue>
    </source>
</reference>
<dbReference type="Proteomes" id="UP001341281">
    <property type="component" value="Chromosome 02"/>
</dbReference>
<dbReference type="Gene3D" id="3.30.420.10">
    <property type="entry name" value="Ribonuclease H-like superfamily/Ribonuclease H"/>
    <property type="match status" value="1"/>
</dbReference>
<dbReference type="InterPro" id="IPR056924">
    <property type="entry name" value="SH3_Tf2-1"/>
</dbReference>
<proteinExistence type="predicted"/>
<dbReference type="InterPro" id="IPR012337">
    <property type="entry name" value="RNaseH-like_sf"/>
</dbReference>
<dbReference type="AlphaFoldDB" id="A0AAQ3SN86"/>
<gene>
    <name evidence="2" type="ORF">U9M48_007813</name>
</gene>
<dbReference type="EMBL" id="CP144746">
    <property type="protein sequence ID" value="WVZ57427.1"/>
    <property type="molecule type" value="Genomic_DNA"/>
</dbReference>
<dbReference type="PROSITE" id="PS50994">
    <property type="entry name" value="INTEGRASE"/>
    <property type="match status" value="1"/>
</dbReference>
<organism evidence="2 3">
    <name type="scientific">Paspalum notatum var. saurae</name>
    <dbReference type="NCBI Taxonomy" id="547442"/>
    <lineage>
        <taxon>Eukaryota</taxon>
        <taxon>Viridiplantae</taxon>
        <taxon>Streptophyta</taxon>
        <taxon>Embryophyta</taxon>
        <taxon>Tracheophyta</taxon>
        <taxon>Spermatophyta</taxon>
        <taxon>Magnoliopsida</taxon>
        <taxon>Liliopsida</taxon>
        <taxon>Poales</taxon>
        <taxon>Poaceae</taxon>
        <taxon>PACMAD clade</taxon>
        <taxon>Panicoideae</taxon>
        <taxon>Andropogonodae</taxon>
        <taxon>Paspaleae</taxon>
        <taxon>Paspalinae</taxon>
        <taxon>Paspalum</taxon>
    </lineage>
</organism>
<evidence type="ECO:0000313" key="3">
    <source>
        <dbReference type="Proteomes" id="UP001341281"/>
    </source>
</evidence>
<name>A0AAQ3SN86_PASNO</name>
<dbReference type="GO" id="GO:0015074">
    <property type="term" value="P:DNA integration"/>
    <property type="evidence" value="ECO:0007669"/>
    <property type="project" value="InterPro"/>
</dbReference>